<keyword evidence="4" id="KW-1133">Transmembrane helix</keyword>
<dbReference type="PROSITE" id="PS50005">
    <property type="entry name" value="TPR"/>
    <property type="match status" value="1"/>
</dbReference>
<protein>
    <submittedName>
        <fullName evidence="5">Tetratricopeptide repeat protein</fullName>
    </submittedName>
</protein>
<dbReference type="InterPro" id="IPR011990">
    <property type="entry name" value="TPR-like_helical_dom_sf"/>
</dbReference>
<sequence>MTNRQSNIIFYSIISIIIYAIIISYTNPEFFDNFSKSKEEIAINEAMKNGEHKKALTIYQQLVDEKINDGEENTAETASMYEDMADLYYKLGNAAEEKNYYLKSLAIKKKLKKNDLFGFAKTYFKLGLIAEEEKQYDQAQQYFELSLSTRLGKKDNEEAQDEREDKGMINGMHESRLSYIRLNNEVTIDTFKKLGAIHNVKKEYALAKQYYEKALAASKITHGEDAPETAEIMDLLNKIEQ</sequence>
<dbReference type="EMBL" id="SMFQ01000002">
    <property type="protein sequence ID" value="TCJ88796.1"/>
    <property type="molecule type" value="Genomic_DNA"/>
</dbReference>
<accession>A0A4R1F3H6</accession>
<proteinExistence type="predicted"/>
<keyword evidence="6" id="KW-1185">Reference proteome</keyword>
<keyword evidence="1" id="KW-0677">Repeat</keyword>
<dbReference type="InterPro" id="IPR019734">
    <property type="entry name" value="TPR_rpt"/>
</dbReference>
<dbReference type="AlphaFoldDB" id="A0A4R1F3H6"/>
<keyword evidence="4" id="KW-0472">Membrane</keyword>
<keyword evidence="4" id="KW-0812">Transmembrane</keyword>
<dbReference type="Proteomes" id="UP000294887">
    <property type="component" value="Unassembled WGS sequence"/>
</dbReference>
<reference evidence="5 6" key="1">
    <citation type="submission" date="2019-03" db="EMBL/GenBank/DDBJ databases">
        <title>Genomic Encyclopedia of Type Strains, Phase IV (KMG-IV): sequencing the most valuable type-strain genomes for metagenomic binning, comparative biology and taxonomic classification.</title>
        <authorList>
            <person name="Goeker M."/>
        </authorList>
    </citation>
    <scope>NUCLEOTIDE SEQUENCE [LARGE SCALE GENOMIC DNA]</scope>
    <source>
        <strain evidence="5 6">DSM 24830</strain>
    </source>
</reference>
<dbReference type="Pfam" id="PF13374">
    <property type="entry name" value="TPR_10"/>
    <property type="match status" value="1"/>
</dbReference>
<organism evidence="5 6">
    <name type="scientific">Cocleimonas flava</name>
    <dbReference type="NCBI Taxonomy" id="634765"/>
    <lineage>
        <taxon>Bacteria</taxon>
        <taxon>Pseudomonadati</taxon>
        <taxon>Pseudomonadota</taxon>
        <taxon>Gammaproteobacteria</taxon>
        <taxon>Thiotrichales</taxon>
        <taxon>Thiotrichaceae</taxon>
        <taxon>Cocleimonas</taxon>
    </lineage>
</organism>
<dbReference type="SMART" id="SM00028">
    <property type="entry name" value="TPR"/>
    <property type="match status" value="3"/>
</dbReference>
<dbReference type="Pfam" id="PF13181">
    <property type="entry name" value="TPR_8"/>
    <property type="match status" value="1"/>
</dbReference>
<name>A0A4R1F3H6_9GAMM</name>
<gene>
    <name evidence="5" type="ORF">EV695_0655</name>
</gene>
<evidence type="ECO:0000256" key="4">
    <source>
        <dbReference type="SAM" id="Phobius"/>
    </source>
</evidence>
<feature type="transmembrane region" description="Helical" evidence="4">
    <location>
        <begin position="7"/>
        <end position="26"/>
    </location>
</feature>
<feature type="repeat" description="TPR" evidence="3">
    <location>
        <begin position="120"/>
        <end position="153"/>
    </location>
</feature>
<keyword evidence="2 3" id="KW-0802">TPR repeat</keyword>
<dbReference type="Gene3D" id="1.25.40.10">
    <property type="entry name" value="Tetratricopeptide repeat domain"/>
    <property type="match status" value="2"/>
</dbReference>
<evidence type="ECO:0000256" key="2">
    <source>
        <dbReference type="ARBA" id="ARBA00022803"/>
    </source>
</evidence>
<dbReference type="OrthoDB" id="5623140at2"/>
<evidence type="ECO:0000256" key="3">
    <source>
        <dbReference type="PROSITE-ProRule" id="PRU00339"/>
    </source>
</evidence>
<comment type="caution">
    <text evidence="5">The sequence shown here is derived from an EMBL/GenBank/DDBJ whole genome shotgun (WGS) entry which is preliminary data.</text>
</comment>
<evidence type="ECO:0000313" key="5">
    <source>
        <dbReference type="EMBL" id="TCJ88796.1"/>
    </source>
</evidence>
<dbReference type="PANTHER" id="PTHR45641:SF19">
    <property type="entry name" value="NEPHROCYSTIN-3"/>
    <property type="match status" value="1"/>
</dbReference>
<evidence type="ECO:0000256" key="1">
    <source>
        <dbReference type="ARBA" id="ARBA00022737"/>
    </source>
</evidence>
<dbReference type="RefSeq" id="WP_131904470.1">
    <property type="nucleotide sequence ID" value="NZ_BAAAFU010000008.1"/>
</dbReference>
<dbReference type="PANTHER" id="PTHR45641">
    <property type="entry name" value="TETRATRICOPEPTIDE REPEAT PROTEIN (AFU_ORTHOLOGUE AFUA_6G03870)"/>
    <property type="match status" value="1"/>
</dbReference>
<dbReference type="SUPFAM" id="SSF48452">
    <property type="entry name" value="TPR-like"/>
    <property type="match status" value="1"/>
</dbReference>
<evidence type="ECO:0000313" key="6">
    <source>
        <dbReference type="Proteomes" id="UP000294887"/>
    </source>
</evidence>